<dbReference type="EMBL" id="FONR01000067">
    <property type="protein sequence ID" value="SFH23215.1"/>
    <property type="molecule type" value="Genomic_DNA"/>
</dbReference>
<gene>
    <name evidence="1" type="ORF">SAMN02787118_1674</name>
</gene>
<dbReference type="OrthoDB" id="4319448at2"/>
<evidence type="ECO:0000313" key="2">
    <source>
        <dbReference type="Proteomes" id="UP000181942"/>
    </source>
</evidence>
<dbReference type="InterPro" id="IPR011990">
    <property type="entry name" value="TPR-like_helical_dom_sf"/>
</dbReference>
<dbReference type="RefSeq" id="WP_075033962.1">
    <property type="nucleotide sequence ID" value="NZ_FONR01000067.1"/>
</dbReference>
<evidence type="ECO:0008006" key="3">
    <source>
        <dbReference type="Google" id="ProtNLM"/>
    </source>
</evidence>
<organism evidence="1 2">
    <name type="scientific">Streptomyces mirabilis</name>
    <dbReference type="NCBI Taxonomy" id="68239"/>
    <lineage>
        <taxon>Bacteria</taxon>
        <taxon>Bacillati</taxon>
        <taxon>Actinomycetota</taxon>
        <taxon>Actinomycetes</taxon>
        <taxon>Kitasatosporales</taxon>
        <taxon>Streptomycetaceae</taxon>
        <taxon>Streptomyces</taxon>
    </lineage>
</organism>
<protein>
    <recommendedName>
        <fullName evidence="3">Tetratricopeptide repeat-containing protein</fullName>
    </recommendedName>
</protein>
<name>A0A1I2YC96_9ACTN</name>
<dbReference type="Gene3D" id="1.25.40.10">
    <property type="entry name" value="Tetratricopeptide repeat domain"/>
    <property type="match status" value="1"/>
</dbReference>
<dbReference type="SUPFAM" id="SSF48452">
    <property type="entry name" value="TPR-like"/>
    <property type="match status" value="1"/>
</dbReference>
<sequence>MDRADLDHRHRTYDGWIPPTVAALLYEHGHHEVLRRAATHGDWFCARRLAEAASEHGPDGRVTALALLQSFAATGWWPAVDTVTGMLAEWDRDDEAIVLLRPLADTGHRYALRDLARLLARQGHLNQAIALLGPRAADLMLAGELVELAAGHGRDAEIAALLPDVGTGPTHPFQPGGSDAVDTVPLHARFLELQGRIDEATHLLGRHVCVEGVVYADHAEQLARLLGRHGREAELRAFPADGGEEYALAALAELLEEQDRIPEAVALLKQSTRTGNPHAAFGLAELLARHGRHDEAVEVLSTVAETAGGDCDWIIHLLCRILVDAGRADDALTYVDDYFTRHGGNHKEQALMRAEVMKLSGHAVDADAELAEFARSDEELLHSGTVDGAIALAERLVRRGQPQKAVAHLRDRLDGAKAVRAEHLR</sequence>
<dbReference type="Proteomes" id="UP000181942">
    <property type="component" value="Unassembled WGS sequence"/>
</dbReference>
<accession>A0A1I2YC96</accession>
<evidence type="ECO:0000313" key="1">
    <source>
        <dbReference type="EMBL" id="SFH23215.1"/>
    </source>
</evidence>
<reference evidence="1 2" key="1">
    <citation type="submission" date="2016-10" db="EMBL/GenBank/DDBJ databases">
        <authorList>
            <person name="de Groot N.N."/>
        </authorList>
    </citation>
    <scope>NUCLEOTIDE SEQUENCE [LARGE SCALE GENOMIC DNA]</scope>
    <source>
        <strain evidence="1 2">OK461</strain>
    </source>
</reference>
<dbReference type="Pfam" id="PF14559">
    <property type="entry name" value="TPR_19"/>
    <property type="match status" value="1"/>
</dbReference>
<proteinExistence type="predicted"/>
<dbReference type="AlphaFoldDB" id="A0A1I2YC96"/>